<evidence type="ECO:0000313" key="4">
    <source>
        <dbReference type="EMBL" id="VVA94933.1"/>
    </source>
</evidence>
<dbReference type="Gene3D" id="1.25.40.10">
    <property type="entry name" value="Tetratricopeptide repeat domain"/>
    <property type="match status" value="1"/>
</dbReference>
<sequence length="277" mass="31489">MDLIAQSSCVCHHGSSVIVSGIPTPIVPSRDVEPHHRPHRSFKDRAPAKSLARPSRTRQPFNFPTKNPKPFRERDAFPSSLPLHSKNPYSIHRDIQKFARQNNLEDALMILDYLEHRGIHVNATTFSALLAACVRRKSLFHGKQVHVHIRINGLENNEFIRTKLVHMYTACGLVMDAHKVFDESTSSNVYSWNALLRGTVISGKRKYQDVLSTITEMREQGVDLNVFSFSNVFKSFAGASAFCQVRATKNQMKLTKLMIFVKLVVLLFIVILLKIRI</sequence>
<accession>A0A565B0R2</accession>
<dbReference type="GO" id="GO:0009451">
    <property type="term" value="P:RNA modification"/>
    <property type="evidence" value="ECO:0007669"/>
    <property type="project" value="InterPro"/>
</dbReference>
<protein>
    <recommendedName>
        <fullName evidence="6">DYW domain-containing protein</fullName>
    </recommendedName>
</protein>
<feature type="transmembrane region" description="Helical" evidence="3">
    <location>
        <begin position="257"/>
        <end position="275"/>
    </location>
</feature>
<comment type="caution">
    <text evidence="4">The sequence shown here is derived from an EMBL/GenBank/DDBJ whole genome shotgun (WGS) entry which is preliminary data.</text>
</comment>
<dbReference type="PANTHER" id="PTHR47926">
    <property type="entry name" value="PENTATRICOPEPTIDE REPEAT-CONTAINING PROTEIN"/>
    <property type="match status" value="1"/>
</dbReference>
<proteinExistence type="predicted"/>
<dbReference type="GO" id="GO:0003723">
    <property type="term" value="F:RNA binding"/>
    <property type="evidence" value="ECO:0007669"/>
    <property type="project" value="InterPro"/>
</dbReference>
<dbReference type="OrthoDB" id="185373at2759"/>
<evidence type="ECO:0000256" key="3">
    <source>
        <dbReference type="SAM" id="Phobius"/>
    </source>
</evidence>
<evidence type="ECO:0000256" key="1">
    <source>
        <dbReference type="ARBA" id="ARBA00022737"/>
    </source>
</evidence>
<dbReference type="Pfam" id="PF13812">
    <property type="entry name" value="PPR_3"/>
    <property type="match status" value="2"/>
</dbReference>
<keyword evidence="3" id="KW-0812">Transmembrane</keyword>
<feature type="compositionally biased region" description="Basic and acidic residues" evidence="2">
    <location>
        <begin position="30"/>
        <end position="47"/>
    </location>
</feature>
<keyword evidence="3" id="KW-1133">Transmembrane helix</keyword>
<keyword evidence="1" id="KW-0677">Repeat</keyword>
<keyword evidence="3" id="KW-0472">Membrane</keyword>
<dbReference type="InterPro" id="IPR046960">
    <property type="entry name" value="PPR_At4g14850-like_plant"/>
</dbReference>
<dbReference type="PANTHER" id="PTHR47926:SF347">
    <property type="entry name" value="PENTATRICOPEPTIDE REPEAT-CONTAINING PROTEIN"/>
    <property type="match status" value="1"/>
</dbReference>
<evidence type="ECO:0000256" key="2">
    <source>
        <dbReference type="SAM" id="MobiDB-lite"/>
    </source>
</evidence>
<feature type="region of interest" description="Disordered" evidence="2">
    <location>
        <begin position="28"/>
        <end position="69"/>
    </location>
</feature>
<evidence type="ECO:0000313" key="5">
    <source>
        <dbReference type="Proteomes" id="UP000489600"/>
    </source>
</evidence>
<dbReference type="InterPro" id="IPR011990">
    <property type="entry name" value="TPR-like_helical_dom_sf"/>
</dbReference>
<dbReference type="EMBL" id="CABITT030000002">
    <property type="protein sequence ID" value="VVA94933.1"/>
    <property type="molecule type" value="Genomic_DNA"/>
</dbReference>
<reference evidence="4" key="1">
    <citation type="submission" date="2019-07" db="EMBL/GenBank/DDBJ databases">
        <authorList>
            <person name="Dittberner H."/>
        </authorList>
    </citation>
    <scope>NUCLEOTIDE SEQUENCE [LARGE SCALE GENOMIC DNA]</scope>
</reference>
<dbReference type="InterPro" id="IPR002885">
    <property type="entry name" value="PPR_rpt"/>
</dbReference>
<dbReference type="AlphaFoldDB" id="A0A565B0R2"/>
<name>A0A565B0R2_9BRAS</name>
<evidence type="ECO:0008006" key="6">
    <source>
        <dbReference type="Google" id="ProtNLM"/>
    </source>
</evidence>
<organism evidence="4 5">
    <name type="scientific">Arabis nemorensis</name>
    <dbReference type="NCBI Taxonomy" id="586526"/>
    <lineage>
        <taxon>Eukaryota</taxon>
        <taxon>Viridiplantae</taxon>
        <taxon>Streptophyta</taxon>
        <taxon>Embryophyta</taxon>
        <taxon>Tracheophyta</taxon>
        <taxon>Spermatophyta</taxon>
        <taxon>Magnoliopsida</taxon>
        <taxon>eudicotyledons</taxon>
        <taxon>Gunneridae</taxon>
        <taxon>Pentapetalae</taxon>
        <taxon>rosids</taxon>
        <taxon>malvids</taxon>
        <taxon>Brassicales</taxon>
        <taxon>Brassicaceae</taxon>
        <taxon>Arabideae</taxon>
        <taxon>Arabis</taxon>
    </lineage>
</organism>
<gene>
    <name evidence="4" type="ORF">ANE_LOCUS5378</name>
</gene>
<keyword evidence="5" id="KW-1185">Reference proteome</keyword>
<dbReference type="Proteomes" id="UP000489600">
    <property type="component" value="Unassembled WGS sequence"/>
</dbReference>